<organism evidence="2 3">
    <name type="scientific">Burkholderia cenocepacia</name>
    <dbReference type="NCBI Taxonomy" id="95486"/>
    <lineage>
        <taxon>Bacteria</taxon>
        <taxon>Pseudomonadati</taxon>
        <taxon>Pseudomonadota</taxon>
        <taxon>Betaproteobacteria</taxon>
        <taxon>Burkholderiales</taxon>
        <taxon>Burkholderiaceae</taxon>
        <taxon>Burkholderia</taxon>
        <taxon>Burkholderia cepacia complex</taxon>
    </lineage>
</organism>
<dbReference type="Proteomes" id="UP000277191">
    <property type="component" value="Chromosome 2"/>
</dbReference>
<sequence>MEAYADRLARLPFSEINEKRVIKNSRLLQSATLPKINSSIQLKSCTYIELSRAFKPTSHQPFQRPHFSQESLQKITN</sequence>
<protein>
    <submittedName>
        <fullName evidence="2">Uncharacterized protein</fullName>
    </submittedName>
</protein>
<feature type="compositionally biased region" description="Polar residues" evidence="1">
    <location>
        <begin position="57"/>
        <end position="77"/>
    </location>
</feature>
<evidence type="ECO:0000256" key="1">
    <source>
        <dbReference type="SAM" id="MobiDB-lite"/>
    </source>
</evidence>
<gene>
    <name evidence="2" type="ORF">D5R55_18060</name>
</gene>
<dbReference type="RefSeq" id="WP_126364429.1">
    <property type="nucleotide sequence ID" value="NZ_CP034546.1"/>
</dbReference>
<dbReference type="EMBL" id="CP034546">
    <property type="protein sequence ID" value="AZQ52915.1"/>
    <property type="molecule type" value="Genomic_DNA"/>
</dbReference>
<accession>A0A3Q9F533</accession>
<evidence type="ECO:0000313" key="2">
    <source>
        <dbReference type="EMBL" id="AZQ52915.1"/>
    </source>
</evidence>
<evidence type="ECO:0000313" key="3">
    <source>
        <dbReference type="Proteomes" id="UP000277191"/>
    </source>
</evidence>
<proteinExistence type="predicted"/>
<dbReference type="AlphaFoldDB" id="A0A3Q9F533"/>
<reference evidence="2 3" key="1">
    <citation type="submission" date="2018-12" db="EMBL/GenBank/DDBJ databases">
        <title>Cadmium resistance mechanism in endophytic bacteria Burkholderia cenocepacia YG-3.</title>
        <authorList>
            <person name="Zhang X."/>
            <person name="Wang X."/>
            <person name="Zhu Y."/>
        </authorList>
    </citation>
    <scope>NUCLEOTIDE SEQUENCE [LARGE SCALE GENOMIC DNA]</scope>
    <source>
        <strain evidence="2 3">YG-3</strain>
    </source>
</reference>
<feature type="region of interest" description="Disordered" evidence="1">
    <location>
        <begin position="56"/>
        <end position="77"/>
    </location>
</feature>
<name>A0A3Q9F533_9BURK</name>